<evidence type="ECO:0000256" key="1">
    <source>
        <dbReference type="SAM" id="Phobius"/>
    </source>
</evidence>
<reference evidence="2" key="2">
    <citation type="journal article" date="2024" name="Plant">
        <title>Genomic evolution and insights into agronomic trait innovations of Sesamum species.</title>
        <authorList>
            <person name="Miao H."/>
            <person name="Wang L."/>
            <person name="Qu L."/>
            <person name="Liu H."/>
            <person name="Sun Y."/>
            <person name="Le M."/>
            <person name="Wang Q."/>
            <person name="Wei S."/>
            <person name="Zheng Y."/>
            <person name="Lin W."/>
            <person name="Duan Y."/>
            <person name="Cao H."/>
            <person name="Xiong S."/>
            <person name="Wang X."/>
            <person name="Wei L."/>
            <person name="Li C."/>
            <person name="Ma Q."/>
            <person name="Ju M."/>
            <person name="Zhao R."/>
            <person name="Li G."/>
            <person name="Mu C."/>
            <person name="Tian Q."/>
            <person name="Mei H."/>
            <person name="Zhang T."/>
            <person name="Gao T."/>
            <person name="Zhang H."/>
        </authorList>
    </citation>
    <scope>NUCLEOTIDE SEQUENCE</scope>
    <source>
        <strain evidence="2">KEN8</strain>
    </source>
</reference>
<gene>
    <name evidence="2" type="ORF">Scaly_2492200</name>
</gene>
<keyword evidence="1" id="KW-0472">Membrane</keyword>
<accession>A0AAW2LT41</accession>
<reference evidence="2" key="1">
    <citation type="submission" date="2020-06" db="EMBL/GenBank/DDBJ databases">
        <authorList>
            <person name="Li T."/>
            <person name="Hu X."/>
            <person name="Zhang T."/>
            <person name="Song X."/>
            <person name="Zhang H."/>
            <person name="Dai N."/>
            <person name="Sheng W."/>
            <person name="Hou X."/>
            <person name="Wei L."/>
        </authorList>
    </citation>
    <scope>NUCLEOTIDE SEQUENCE</scope>
    <source>
        <strain evidence="2">KEN8</strain>
        <tissue evidence="2">Leaf</tissue>
    </source>
</reference>
<dbReference type="InterPro" id="IPR021788">
    <property type="entry name" value="CPP1-like"/>
</dbReference>
<keyword evidence="1" id="KW-0812">Transmembrane</keyword>
<protein>
    <submittedName>
        <fullName evidence="2">Uncharacterized protein</fullName>
    </submittedName>
</protein>
<name>A0AAW2LT41_9LAMI</name>
<comment type="caution">
    <text evidence="2">The sequence shown here is derived from an EMBL/GenBank/DDBJ whole genome shotgun (WGS) entry which is preliminary data.</text>
</comment>
<proteinExistence type="predicted"/>
<evidence type="ECO:0000313" key="2">
    <source>
        <dbReference type="EMBL" id="KAL0321958.1"/>
    </source>
</evidence>
<dbReference type="PANTHER" id="PTHR33372:SF5">
    <property type="entry name" value="PROTEIN CHLOROPLAST J-LIKE DOMAIN 1, CHLOROPLASTIC"/>
    <property type="match status" value="1"/>
</dbReference>
<feature type="transmembrane region" description="Helical" evidence="1">
    <location>
        <begin position="224"/>
        <end position="242"/>
    </location>
</feature>
<keyword evidence="1" id="KW-1133">Transmembrane helix</keyword>
<organism evidence="2">
    <name type="scientific">Sesamum calycinum</name>
    <dbReference type="NCBI Taxonomy" id="2727403"/>
    <lineage>
        <taxon>Eukaryota</taxon>
        <taxon>Viridiplantae</taxon>
        <taxon>Streptophyta</taxon>
        <taxon>Embryophyta</taxon>
        <taxon>Tracheophyta</taxon>
        <taxon>Spermatophyta</taxon>
        <taxon>Magnoliopsida</taxon>
        <taxon>eudicotyledons</taxon>
        <taxon>Gunneridae</taxon>
        <taxon>Pentapetalae</taxon>
        <taxon>asterids</taxon>
        <taxon>lamiids</taxon>
        <taxon>Lamiales</taxon>
        <taxon>Pedaliaceae</taxon>
        <taxon>Sesamum</taxon>
    </lineage>
</organism>
<dbReference type="AlphaFoldDB" id="A0AAW2LT41"/>
<dbReference type="GO" id="GO:0031969">
    <property type="term" value="C:chloroplast membrane"/>
    <property type="evidence" value="ECO:0007669"/>
    <property type="project" value="TreeGrafter"/>
</dbReference>
<dbReference type="PANTHER" id="PTHR33372">
    <property type="match status" value="1"/>
</dbReference>
<dbReference type="Pfam" id="PF11833">
    <property type="entry name" value="CPP1-like"/>
    <property type="match status" value="1"/>
</dbReference>
<sequence length="462" mass="51522">MASTIIQCTKTSKFTPANVFIKATPRPVRPAFLRVSRMHQMNGKRVVYAAFSAAGSSGANSEFNPYEVLGVNPLEGFDMVKSVYAKKRKDAERRGDEAAAAQLERAYDKIMMSQLTKRKKGETFGSFRVSKDIKYADKLPVVPWGPRFAKSEVKDIRINMAISAIFTAWIFIKRTAEYKPLQFLAFVFVYRIFEKLKAFEPPASLTFTEDGEDEGRMLRMGKRLLRSLALVFGCVAFASLGYTGVLNVIEFAGGYIPIFLFNNQNGDAGCGGLKGKGEDHFPAVNLPENPFVNDLQNEHISAQGEQDREWFGAPLPTTLVQITQQVFRQLVEDAFAQATTTSLAQGGICKSNHFPPSPHEGVLMQRGEPPRGMRDQATPPPCKTGEFPVYPLAVTPPRHSPFALYILAEVVQPGIEIPNLNEYNGVEYPQDNLNVRINDHKANEINYFGNYSSIFIKVTLIR</sequence>
<dbReference type="EMBL" id="JACGWM010000016">
    <property type="protein sequence ID" value="KAL0321958.1"/>
    <property type="molecule type" value="Genomic_DNA"/>
</dbReference>